<dbReference type="PANTHER" id="PTHR33606:SF3">
    <property type="entry name" value="PROTEIN YCII"/>
    <property type="match status" value="1"/>
</dbReference>
<sequence>MSCRNPWKKRVFPKDCINMLYTFYNIDVPGTDLRAKLRPAHREYLAEFADRFAFAGPLLGEDGTTPVGSLLVLDFDSAEEAKAFIQAEPYTVAGLYASVSMLPFVNLWEQRTGFPAPR</sequence>
<reference evidence="3" key="1">
    <citation type="submission" date="2015-10" db="EMBL/GenBank/DDBJ databases">
        <authorList>
            <person name="Gilbert D.G."/>
        </authorList>
    </citation>
    <scope>NUCLEOTIDE SEQUENCE</scope>
    <source>
        <strain evidence="3">Phyl III-seqv23</strain>
    </source>
</reference>
<evidence type="ECO:0000313" key="3">
    <source>
        <dbReference type="EMBL" id="CUV47470.1"/>
    </source>
</evidence>
<evidence type="ECO:0000256" key="1">
    <source>
        <dbReference type="ARBA" id="ARBA00007689"/>
    </source>
</evidence>
<gene>
    <name evidence="3" type="ORF">TO10_v1_970008</name>
</gene>
<dbReference type="AlphaFoldDB" id="A0A0S4WM99"/>
<dbReference type="InterPro" id="IPR005545">
    <property type="entry name" value="YCII"/>
</dbReference>
<feature type="domain" description="YCII-related" evidence="2">
    <location>
        <begin position="19"/>
        <end position="104"/>
    </location>
</feature>
<organism evidence="3">
    <name type="scientific">Ralstonia solanacearum</name>
    <name type="common">Pseudomonas solanacearum</name>
    <dbReference type="NCBI Taxonomy" id="305"/>
    <lineage>
        <taxon>Bacteria</taxon>
        <taxon>Pseudomonadati</taxon>
        <taxon>Pseudomonadota</taxon>
        <taxon>Betaproteobacteria</taxon>
        <taxon>Burkholderiales</taxon>
        <taxon>Burkholderiaceae</taxon>
        <taxon>Ralstonia</taxon>
        <taxon>Ralstonia solanacearum species complex</taxon>
    </lineage>
</organism>
<dbReference type="Gene3D" id="3.30.70.1060">
    <property type="entry name" value="Dimeric alpha+beta barrel"/>
    <property type="match status" value="1"/>
</dbReference>
<dbReference type="SUPFAM" id="SSF54909">
    <property type="entry name" value="Dimeric alpha+beta barrel"/>
    <property type="match status" value="1"/>
</dbReference>
<proteinExistence type="inferred from homology"/>
<accession>A0A0S4WM99</accession>
<evidence type="ECO:0000259" key="2">
    <source>
        <dbReference type="Pfam" id="PF03795"/>
    </source>
</evidence>
<dbReference type="Pfam" id="PF03795">
    <property type="entry name" value="YCII"/>
    <property type="match status" value="1"/>
</dbReference>
<comment type="similarity">
    <text evidence="1">Belongs to the YciI family.</text>
</comment>
<dbReference type="InterPro" id="IPR011008">
    <property type="entry name" value="Dimeric_a/b-barrel"/>
</dbReference>
<dbReference type="EMBL" id="LN899827">
    <property type="protein sequence ID" value="CUV47470.1"/>
    <property type="molecule type" value="Genomic_DNA"/>
</dbReference>
<protein>
    <submittedName>
        <fullName evidence="3">Ycii-related protein</fullName>
    </submittedName>
</protein>
<dbReference type="InterPro" id="IPR051807">
    <property type="entry name" value="Sec-metab_biosynth-assoc"/>
</dbReference>
<dbReference type="PANTHER" id="PTHR33606">
    <property type="entry name" value="PROTEIN YCII"/>
    <property type="match status" value="1"/>
</dbReference>
<name>A0A0S4WM99_RALSL</name>